<dbReference type="AlphaFoldDB" id="A0A6N1VGW1"/>
<accession>A0A6N1VGW1</accession>
<feature type="compositionally biased region" description="Polar residues" evidence="1">
    <location>
        <begin position="192"/>
        <end position="205"/>
    </location>
</feature>
<evidence type="ECO:0000313" key="4">
    <source>
        <dbReference type="Proteomes" id="UP000509367"/>
    </source>
</evidence>
<evidence type="ECO:0008006" key="5">
    <source>
        <dbReference type="Google" id="ProtNLM"/>
    </source>
</evidence>
<dbReference type="RefSeq" id="WP_175276415.1">
    <property type="nucleotide sequence ID" value="NZ_CP054836.1"/>
</dbReference>
<keyword evidence="4" id="KW-1185">Reference proteome</keyword>
<name>A0A6N1VGW1_9HYPH</name>
<dbReference type="KEGG" id="orm:HTY61_08690"/>
<proteinExistence type="predicted"/>
<protein>
    <recommendedName>
        <fullName evidence="5">Tetratricopeptide repeat protein</fullName>
    </recommendedName>
</protein>
<feature type="compositionally biased region" description="Pro residues" evidence="1">
    <location>
        <begin position="176"/>
        <end position="187"/>
    </location>
</feature>
<feature type="compositionally biased region" description="Low complexity" evidence="1">
    <location>
        <begin position="144"/>
        <end position="157"/>
    </location>
</feature>
<keyword evidence="2" id="KW-0732">Signal</keyword>
<feature type="chain" id="PRO_5026720914" description="Tetratricopeptide repeat protein" evidence="2">
    <location>
        <begin position="25"/>
        <end position="624"/>
    </location>
</feature>
<dbReference type="EMBL" id="CP054836">
    <property type="protein sequence ID" value="QKV18522.1"/>
    <property type="molecule type" value="Genomic_DNA"/>
</dbReference>
<evidence type="ECO:0000313" key="3">
    <source>
        <dbReference type="EMBL" id="QKV18522.1"/>
    </source>
</evidence>
<reference evidence="3 4" key="1">
    <citation type="submission" date="2020-06" db="EMBL/GenBank/DDBJ databases">
        <title>Oricola thermophila sp. nov. isolated from a tidal sediments.</title>
        <authorList>
            <person name="Kwon K.K."/>
            <person name="Yang S.-H."/>
            <person name="Park M.-J."/>
        </authorList>
    </citation>
    <scope>NUCLEOTIDE SEQUENCE [LARGE SCALE GENOMIC DNA]</scope>
    <source>
        <strain evidence="3 4">MEBiC13590</strain>
    </source>
</reference>
<dbReference type="Proteomes" id="UP000509367">
    <property type="component" value="Chromosome"/>
</dbReference>
<gene>
    <name evidence="3" type="ORF">HTY61_08690</name>
</gene>
<evidence type="ECO:0000256" key="1">
    <source>
        <dbReference type="SAM" id="MobiDB-lite"/>
    </source>
</evidence>
<sequence>MFDRPLVKFLALSATALTVSLASAQNVYAPTGFGSPVLPAPGQGTAFAPQWGPQGVAPSVMPANPAVVPAPNAWSAAPATDVALVPGPLVPGQNPFAASPNPTHGHVPAANTATAAQPRAGSAMANYLPEATVQAPAAAPPRAPGITATANPTVSAPAPMPAPAQPNPFAVQSAPTPAPAAPSPGKPANPFSLGTGNETATATDSETVKRDEVDISALRYYASKRDLQRVGAEMRRLKTLHPDWEPPADLFAPQSSVDEQPLWDLFTVGNYAAVRAKIAAYKSVNPEWNPSDDLVSKLETAEARISLERAFLAGNWNQVVAIANSRPSLLVCDQMQSLWNVGEALAAMRDYARSFELYKYILTNCGNREERIATVQKASLVLPEQGTAALVMLGEILPDGTSEFEDVGFNGLRARMGRVASGDPLSQPIGSVDLQRFAEYVQRKRSADDAALFGWYYYGQEQWDAAHAWFVAANYVKKDPKLIEGLILSIRKIGQTEEALKLARQVRKLSPELENQYVEIVSEILTDEDSEIELSSKEFAAFEDLVREGGSALGAQAIGWHYLLREKELKTARGWFRESVEWEENEGAVIGLAVVAARMRHFKTLASIRSRYGDKYAALDKFRR</sequence>
<evidence type="ECO:0000256" key="2">
    <source>
        <dbReference type="SAM" id="SignalP"/>
    </source>
</evidence>
<feature type="region of interest" description="Disordered" evidence="1">
    <location>
        <begin position="138"/>
        <end position="208"/>
    </location>
</feature>
<feature type="signal peptide" evidence="2">
    <location>
        <begin position="1"/>
        <end position="24"/>
    </location>
</feature>
<dbReference type="SUPFAM" id="SSF48452">
    <property type="entry name" value="TPR-like"/>
    <property type="match status" value="1"/>
</dbReference>
<dbReference type="InterPro" id="IPR011990">
    <property type="entry name" value="TPR-like_helical_dom_sf"/>
</dbReference>
<organism evidence="3 4">
    <name type="scientific">Oricola thermophila</name>
    <dbReference type="NCBI Taxonomy" id="2742145"/>
    <lineage>
        <taxon>Bacteria</taxon>
        <taxon>Pseudomonadati</taxon>
        <taxon>Pseudomonadota</taxon>
        <taxon>Alphaproteobacteria</taxon>
        <taxon>Hyphomicrobiales</taxon>
        <taxon>Ahrensiaceae</taxon>
        <taxon>Oricola</taxon>
    </lineage>
</organism>